<organism evidence="2 3">
    <name type="scientific">Basidiobolus ranarum</name>
    <dbReference type="NCBI Taxonomy" id="34480"/>
    <lineage>
        <taxon>Eukaryota</taxon>
        <taxon>Fungi</taxon>
        <taxon>Fungi incertae sedis</taxon>
        <taxon>Zoopagomycota</taxon>
        <taxon>Entomophthoromycotina</taxon>
        <taxon>Basidiobolomycetes</taxon>
        <taxon>Basidiobolales</taxon>
        <taxon>Basidiobolaceae</taxon>
        <taxon>Basidiobolus</taxon>
    </lineage>
</organism>
<evidence type="ECO:0008006" key="4">
    <source>
        <dbReference type="Google" id="ProtNLM"/>
    </source>
</evidence>
<accession>A0ABR2VKV2</accession>
<sequence length="67" mass="6815">MASPHVAGIAALLLAEGQVPTPQQVYAALTSAATKDVLTDLKGATPSLLLFSSSPQFISISVASLTF</sequence>
<dbReference type="EMBL" id="JASJQH010010400">
    <property type="protein sequence ID" value="KAK9670918.1"/>
    <property type="molecule type" value="Genomic_DNA"/>
</dbReference>
<reference evidence="2 3" key="1">
    <citation type="submission" date="2023-04" db="EMBL/GenBank/DDBJ databases">
        <title>Genome of Basidiobolus ranarum AG-B5.</title>
        <authorList>
            <person name="Stajich J.E."/>
            <person name="Carter-House D."/>
            <person name="Gryganskyi A."/>
        </authorList>
    </citation>
    <scope>NUCLEOTIDE SEQUENCE [LARGE SCALE GENOMIC DNA]</scope>
    <source>
        <strain evidence="2 3">AG-B5</strain>
    </source>
</reference>
<dbReference type="SUPFAM" id="SSF52743">
    <property type="entry name" value="Subtilisin-like"/>
    <property type="match status" value="1"/>
</dbReference>
<evidence type="ECO:0000313" key="3">
    <source>
        <dbReference type="Proteomes" id="UP001479436"/>
    </source>
</evidence>
<protein>
    <recommendedName>
        <fullName evidence="4">Peptidase S8/S53 domain-containing protein</fullName>
    </recommendedName>
</protein>
<dbReference type="InterPro" id="IPR036852">
    <property type="entry name" value="Peptidase_S8/S53_dom_sf"/>
</dbReference>
<proteinExistence type="inferred from homology"/>
<dbReference type="PROSITE" id="PS51892">
    <property type="entry name" value="SUBTILASE"/>
    <property type="match status" value="1"/>
</dbReference>
<dbReference type="Gene3D" id="3.40.50.200">
    <property type="entry name" value="Peptidase S8/S53 domain"/>
    <property type="match status" value="1"/>
</dbReference>
<comment type="caution">
    <text evidence="2">The sequence shown here is derived from an EMBL/GenBank/DDBJ whole genome shotgun (WGS) entry which is preliminary data.</text>
</comment>
<name>A0ABR2VKV2_9FUNG</name>
<gene>
    <name evidence="2" type="ORF">K7432_017251</name>
</gene>
<evidence type="ECO:0000313" key="2">
    <source>
        <dbReference type="EMBL" id="KAK9670918.1"/>
    </source>
</evidence>
<dbReference type="Proteomes" id="UP001479436">
    <property type="component" value="Unassembled WGS sequence"/>
</dbReference>
<keyword evidence="3" id="KW-1185">Reference proteome</keyword>
<evidence type="ECO:0000256" key="1">
    <source>
        <dbReference type="PROSITE-ProRule" id="PRU01240"/>
    </source>
</evidence>
<comment type="similarity">
    <text evidence="1">Belongs to the peptidase S8 family.</text>
</comment>
<comment type="caution">
    <text evidence="1">Lacks conserved residue(s) required for the propagation of feature annotation.</text>
</comment>